<evidence type="ECO:0000313" key="5">
    <source>
        <dbReference type="Proteomes" id="UP000524450"/>
    </source>
</evidence>
<keyword evidence="1" id="KW-0472">Membrane</keyword>
<evidence type="ECO:0000313" key="4">
    <source>
        <dbReference type="Proteomes" id="UP000281118"/>
    </source>
</evidence>
<feature type="transmembrane region" description="Helical" evidence="1">
    <location>
        <begin position="68"/>
        <end position="87"/>
    </location>
</feature>
<keyword evidence="1" id="KW-0812">Transmembrane</keyword>
<sequence length="89" mass="9372">MHTIMVMGGGFVLLVVFLLAGRLLGDGSPAALAVAAKWFIPAWFVGAGINMAVGVIKAGYSVAEELPIFLLIFAVPAVVAALVWWKFGR</sequence>
<name>A0A3S0XI30_9BURK</name>
<dbReference type="RefSeq" id="WP_126023939.1">
    <property type="nucleotide sequence ID" value="NZ_JACIFZ010000002.1"/>
</dbReference>
<accession>A0A3S0XI30</accession>
<gene>
    <name evidence="3" type="ORF">EJP67_22535</name>
    <name evidence="2" type="ORF">GGD71_002092</name>
</gene>
<proteinExistence type="predicted"/>
<evidence type="ECO:0000256" key="1">
    <source>
        <dbReference type="SAM" id="Phobius"/>
    </source>
</evidence>
<dbReference type="EMBL" id="RXFT01000010">
    <property type="protein sequence ID" value="RUR69836.1"/>
    <property type="molecule type" value="Genomic_DNA"/>
</dbReference>
<dbReference type="EMBL" id="JACIFZ010000002">
    <property type="protein sequence ID" value="MBB4221332.1"/>
    <property type="molecule type" value="Genomic_DNA"/>
</dbReference>
<organism evidence="3 4">
    <name type="scientific">Variovorax guangxiensis</name>
    <dbReference type="NCBI Taxonomy" id="1775474"/>
    <lineage>
        <taxon>Bacteria</taxon>
        <taxon>Pseudomonadati</taxon>
        <taxon>Pseudomonadota</taxon>
        <taxon>Betaproteobacteria</taxon>
        <taxon>Burkholderiales</taxon>
        <taxon>Comamonadaceae</taxon>
        <taxon>Variovorax</taxon>
    </lineage>
</organism>
<dbReference type="AlphaFoldDB" id="A0A3S0XI30"/>
<dbReference type="OrthoDB" id="8667256at2"/>
<dbReference type="Proteomes" id="UP000281118">
    <property type="component" value="Unassembled WGS sequence"/>
</dbReference>
<feature type="transmembrane region" description="Helical" evidence="1">
    <location>
        <begin position="35"/>
        <end position="56"/>
    </location>
</feature>
<comment type="caution">
    <text evidence="3">The sequence shown here is derived from an EMBL/GenBank/DDBJ whole genome shotgun (WGS) entry which is preliminary data.</text>
</comment>
<reference evidence="2 5" key="2">
    <citation type="submission" date="2020-08" db="EMBL/GenBank/DDBJ databases">
        <title>Genomic Encyclopedia of Type Strains, Phase IV (KMG-V): Genome sequencing to study the core and pangenomes of soil and plant-associated prokaryotes.</title>
        <authorList>
            <person name="Whitman W."/>
        </authorList>
    </citation>
    <scope>NUCLEOTIDE SEQUENCE [LARGE SCALE GENOMIC DNA]</scope>
    <source>
        <strain evidence="2 5">34/80</strain>
    </source>
</reference>
<dbReference type="Proteomes" id="UP000524450">
    <property type="component" value="Unassembled WGS sequence"/>
</dbReference>
<protein>
    <submittedName>
        <fullName evidence="3">Uncharacterized protein</fullName>
    </submittedName>
</protein>
<evidence type="ECO:0000313" key="2">
    <source>
        <dbReference type="EMBL" id="MBB4221332.1"/>
    </source>
</evidence>
<keyword evidence="1" id="KW-1133">Transmembrane helix</keyword>
<reference evidence="3 4" key="1">
    <citation type="submission" date="2018-12" db="EMBL/GenBank/DDBJ databases">
        <title>The genome sequences of Variovorax guangxiensis DSM 27352.</title>
        <authorList>
            <person name="Gao J."/>
            <person name="Sun J."/>
        </authorList>
    </citation>
    <scope>NUCLEOTIDE SEQUENCE [LARGE SCALE GENOMIC DNA]</scope>
    <source>
        <strain evidence="3 4">DSM 27352</strain>
    </source>
</reference>
<evidence type="ECO:0000313" key="3">
    <source>
        <dbReference type="EMBL" id="RUR69836.1"/>
    </source>
</evidence>